<dbReference type="SUPFAM" id="SSF48452">
    <property type="entry name" value="TPR-like"/>
    <property type="match status" value="1"/>
</dbReference>
<feature type="domain" description="Protein SirB1 N-terminal" evidence="2">
    <location>
        <begin position="51"/>
        <end position="207"/>
    </location>
</feature>
<dbReference type="InterPro" id="IPR032698">
    <property type="entry name" value="SirB1_N"/>
</dbReference>
<dbReference type="Pfam" id="PF13371">
    <property type="entry name" value="TPR_9"/>
    <property type="match status" value="1"/>
</dbReference>
<dbReference type="InterPro" id="IPR011990">
    <property type="entry name" value="TPR-like_helical_dom_sf"/>
</dbReference>
<keyword evidence="4" id="KW-1185">Reference proteome</keyword>
<evidence type="ECO:0000256" key="1">
    <source>
        <dbReference type="ARBA" id="ARBA00007100"/>
    </source>
</evidence>
<name>A0A848F7W1_9BURK</name>
<dbReference type="EMBL" id="JABBFW010000002">
    <property type="protein sequence ID" value="NML14131.1"/>
    <property type="molecule type" value="Genomic_DNA"/>
</dbReference>
<comment type="similarity">
    <text evidence="1">Belongs to the UPF0162 family.</text>
</comment>
<dbReference type="PANTHER" id="PTHR31350">
    <property type="entry name" value="SI:DKEY-261L7.2"/>
    <property type="match status" value="1"/>
</dbReference>
<dbReference type="Pfam" id="PF13369">
    <property type="entry name" value="Transglut_core2"/>
    <property type="match status" value="1"/>
</dbReference>
<reference evidence="3 4" key="1">
    <citation type="submission" date="2020-04" db="EMBL/GenBank/DDBJ databases">
        <title>Azohydromonas sp. isolated from soil.</title>
        <authorList>
            <person name="Dahal R.H."/>
        </authorList>
    </citation>
    <scope>NUCLEOTIDE SEQUENCE [LARGE SCALE GENOMIC DNA]</scope>
    <source>
        <strain evidence="3 4">G-1-1-14</strain>
    </source>
</reference>
<comment type="caution">
    <text evidence="3">The sequence shown here is derived from an EMBL/GenBank/DDBJ whole genome shotgun (WGS) entry which is preliminary data.</text>
</comment>
<accession>A0A848F7W1</accession>
<dbReference type="PANTHER" id="PTHR31350:SF21">
    <property type="entry name" value="F-BOX ONLY PROTEIN 21"/>
    <property type="match status" value="1"/>
</dbReference>
<proteinExistence type="inferred from homology"/>
<protein>
    <submittedName>
        <fullName evidence="3">Tetratricopeptide repeat protein</fullName>
    </submittedName>
</protein>
<evidence type="ECO:0000313" key="3">
    <source>
        <dbReference type="EMBL" id="NML14131.1"/>
    </source>
</evidence>
<dbReference type="Proteomes" id="UP000574067">
    <property type="component" value="Unassembled WGS sequence"/>
</dbReference>
<evidence type="ECO:0000313" key="4">
    <source>
        <dbReference type="Proteomes" id="UP000574067"/>
    </source>
</evidence>
<sequence length="292" mass="33217">MSGGMHSRHFQAPTVLEYFAALVADDDSLAAFEAAVSIAQDEYPQLDAQGVLHEVDMLAERLRRRLPADAAPMFKLRSLNRYFFQELGFAGNVNDYYDPANSYLHQVLVTRRGIPITLALLYIELAGHIGLQARGISFPGHFLVKLHMPQGEVVLDPFNGRSLSREQLDERLQPYRRQQGLVGDYEAPLELFLQAASPREVLARLLRNLKEIHRSAGDWVRLLAVEQRLVILLPQDWEERRDRGLCQAELGQYAAAAQDLAQYLRQRPQAADAPALTERLEELRRYGQPRLH</sequence>
<evidence type="ECO:0000259" key="2">
    <source>
        <dbReference type="Pfam" id="PF13369"/>
    </source>
</evidence>
<gene>
    <name evidence="3" type="ORF">HHL10_03935</name>
</gene>
<dbReference type="AlphaFoldDB" id="A0A848F7W1"/>
<organism evidence="3 4">
    <name type="scientific">Azohydromonas caseinilytica</name>
    <dbReference type="NCBI Taxonomy" id="2728836"/>
    <lineage>
        <taxon>Bacteria</taxon>
        <taxon>Pseudomonadati</taxon>
        <taxon>Pseudomonadota</taxon>
        <taxon>Betaproteobacteria</taxon>
        <taxon>Burkholderiales</taxon>
        <taxon>Sphaerotilaceae</taxon>
        <taxon>Azohydromonas</taxon>
    </lineage>
</organism>
<dbReference type="Gene3D" id="1.25.40.10">
    <property type="entry name" value="Tetratricopeptide repeat domain"/>
    <property type="match status" value="1"/>
</dbReference>